<dbReference type="Pfam" id="PF01593">
    <property type="entry name" value="Amino_oxidase"/>
    <property type="match status" value="1"/>
</dbReference>
<reference evidence="2 3" key="1">
    <citation type="submission" date="2018-07" db="EMBL/GenBank/DDBJ databases">
        <title>The complete nuclear genome of the prasinophyte Chloropicon primus (CCMP1205).</title>
        <authorList>
            <person name="Pombert J.-F."/>
            <person name="Otis C."/>
            <person name="Turmel M."/>
            <person name="Lemieux C."/>
        </authorList>
    </citation>
    <scope>NUCLEOTIDE SEQUENCE [LARGE SCALE GENOMIC DNA]</scope>
    <source>
        <strain evidence="2 3">CCMP1205</strain>
    </source>
</reference>
<dbReference type="PANTHER" id="PTHR16128:SF5">
    <property type="entry name" value="FAD_NAD(P)-BINDING OXIDOREDUCTASE FAMILY PROTEIN"/>
    <property type="match status" value="1"/>
</dbReference>
<dbReference type="Proteomes" id="UP000316726">
    <property type="component" value="Chromosome 20"/>
</dbReference>
<dbReference type="STRING" id="1764295.A0A5B8N2G0"/>
<name>A0A5B8N2G0_9CHLO</name>
<dbReference type="PANTHER" id="PTHR16128">
    <property type="entry name" value="FAD/NAD(P)-BINDING OXIDOREDUCTASE FAMILY PROTEIN"/>
    <property type="match status" value="1"/>
</dbReference>
<evidence type="ECO:0000313" key="2">
    <source>
        <dbReference type="EMBL" id="QDZ26050.1"/>
    </source>
</evidence>
<evidence type="ECO:0000259" key="1">
    <source>
        <dbReference type="Pfam" id="PF01593"/>
    </source>
</evidence>
<accession>A0A5B8N2G0</accession>
<keyword evidence="3" id="KW-1185">Reference proteome</keyword>
<dbReference type="Pfam" id="PF13450">
    <property type="entry name" value="NAD_binding_8"/>
    <property type="match status" value="1"/>
</dbReference>
<proteinExistence type="predicted"/>
<gene>
    <name evidence="2" type="ORF">A3770_20p85680</name>
</gene>
<dbReference type="InterPro" id="IPR002937">
    <property type="entry name" value="Amino_oxidase"/>
</dbReference>
<organism evidence="2 3">
    <name type="scientific">Chloropicon primus</name>
    <dbReference type="NCBI Taxonomy" id="1764295"/>
    <lineage>
        <taxon>Eukaryota</taxon>
        <taxon>Viridiplantae</taxon>
        <taxon>Chlorophyta</taxon>
        <taxon>Chloropicophyceae</taxon>
        <taxon>Chloropicales</taxon>
        <taxon>Chloropicaceae</taxon>
        <taxon>Chloropicon</taxon>
    </lineage>
</organism>
<evidence type="ECO:0000313" key="3">
    <source>
        <dbReference type="Proteomes" id="UP000316726"/>
    </source>
</evidence>
<protein>
    <recommendedName>
        <fullName evidence="1">Amine oxidase domain-containing protein</fullName>
    </recommendedName>
</protein>
<sequence>MGHVRRGMRLSCSLSSSPEAKDTVAVLGGGISGLVCALDVKRAREDTKVVLFEQSRRAGGRASSRVVWRDGPTKDFAWDHGCQFLTPKSAVVKEMCGSLVERGVLAEWTGTFGLLDARAGTFSEDKRERWRLVGKPMMGALAEHLAREAQDLAGVDVRFDARVTGIRRRRGSLGTGRWVITSKGRGGDPVETLADVVVASDCLQANLVKDLGGASKVFEAMNAAGRRSSVGGSPPSFAAMVAVRGPTGLPEGVAVTGSDRVSWMAKDSSKPGRSSCAPDGVELWTLQASPSYASRIVEERGFTRRGTPEHEALLQEVARDLTSGAREAFASIGQDFPGDRLLVGAPTSHRWGSAFPPPCASGEVGAARLAASEDGTLLACGDWAAPEGEEGRVEAAILSGKAAARRTGTLLLR</sequence>
<dbReference type="SUPFAM" id="SSF51905">
    <property type="entry name" value="FAD/NAD(P)-binding domain"/>
    <property type="match status" value="1"/>
</dbReference>
<dbReference type="AlphaFoldDB" id="A0A5B8N2G0"/>
<dbReference type="InterPro" id="IPR036188">
    <property type="entry name" value="FAD/NAD-bd_sf"/>
</dbReference>
<feature type="domain" description="Amine oxidase" evidence="1">
    <location>
        <begin position="138"/>
        <end position="406"/>
    </location>
</feature>
<dbReference type="Gene3D" id="3.90.660.10">
    <property type="match status" value="1"/>
</dbReference>
<dbReference type="GO" id="GO:0016491">
    <property type="term" value="F:oxidoreductase activity"/>
    <property type="evidence" value="ECO:0007669"/>
    <property type="project" value="InterPro"/>
</dbReference>
<dbReference type="Gene3D" id="3.50.50.60">
    <property type="entry name" value="FAD/NAD(P)-binding domain"/>
    <property type="match status" value="1"/>
</dbReference>
<dbReference type="EMBL" id="CP031053">
    <property type="protein sequence ID" value="QDZ26050.1"/>
    <property type="molecule type" value="Genomic_DNA"/>
</dbReference>
<dbReference type="OrthoDB" id="417877at2759"/>